<name>A0A2N5CNX2_9CAUL</name>
<gene>
    <name evidence="6" type="ORF">C1707_21670</name>
    <name evidence="7" type="ORF">CFHF_19395</name>
</gene>
<dbReference type="GO" id="GO:0003700">
    <property type="term" value="F:DNA-binding transcription factor activity"/>
    <property type="evidence" value="ECO:0007669"/>
    <property type="project" value="InterPro"/>
</dbReference>
<evidence type="ECO:0000313" key="9">
    <source>
        <dbReference type="Proteomes" id="UP000281192"/>
    </source>
</evidence>
<dbReference type="AlphaFoldDB" id="A0A2N5CNX2"/>
<evidence type="ECO:0000313" key="6">
    <source>
        <dbReference type="EMBL" id="AYV48656.1"/>
    </source>
</evidence>
<dbReference type="InterPro" id="IPR005119">
    <property type="entry name" value="LysR_subst-bd"/>
</dbReference>
<keyword evidence="2" id="KW-0805">Transcription regulation</keyword>
<dbReference type="RefSeq" id="WP_101714585.1">
    <property type="nucleotide sequence ID" value="NZ_CP026100.1"/>
</dbReference>
<dbReference type="Pfam" id="PF00126">
    <property type="entry name" value="HTH_1"/>
    <property type="match status" value="1"/>
</dbReference>
<keyword evidence="9" id="KW-1185">Reference proteome</keyword>
<dbReference type="Pfam" id="PF03466">
    <property type="entry name" value="LysR_substrate"/>
    <property type="match status" value="1"/>
</dbReference>
<evidence type="ECO:0000256" key="4">
    <source>
        <dbReference type="ARBA" id="ARBA00023163"/>
    </source>
</evidence>
<evidence type="ECO:0000313" key="7">
    <source>
        <dbReference type="EMBL" id="PLR08628.1"/>
    </source>
</evidence>
<dbReference type="EMBL" id="CP026100">
    <property type="protein sequence ID" value="AYV48656.1"/>
    <property type="molecule type" value="Genomic_DNA"/>
</dbReference>
<accession>A0A2N5CNX2</accession>
<dbReference type="Gene3D" id="3.40.190.10">
    <property type="entry name" value="Periplasmic binding protein-like II"/>
    <property type="match status" value="2"/>
</dbReference>
<dbReference type="FunFam" id="1.10.10.10:FF:000001">
    <property type="entry name" value="LysR family transcriptional regulator"/>
    <property type="match status" value="1"/>
</dbReference>
<evidence type="ECO:0000256" key="2">
    <source>
        <dbReference type="ARBA" id="ARBA00023015"/>
    </source>
</evidence>
<reference evidence="6 9" key="2">
    <citation type="submission" date="2018-01" db="EMBL/GenBank/DDBJ databases">
        <title>Complete genome sequence of Caulobacter flavus RHGG3.</title>
        <authorList>
            <person name="Yang E."/>
        </authorList>
    </citation>
    <scope>NUCLEOTIDE SEQUENCE [LARGE SCALE GENOMIC DNA]</scope>
    <source>
        <strain evidence="6 9">RHGG3</strain>
    </source>
</reference>
<dbReference type="Proteomes" id="UP000281192">
    <property type="component" value="Chromosome"/>
</dbReference>
<dbReference type="InterPro" id="IPR050176">
    <property type="entry name" value="LTTR"/>
</dbReference>
<dbReference type="PANTHER" id="PTHR30579:SF7">
    <property type="entry name" value="HTH-TYPE TRANSCRIPTIONAL REGULATOR LRHA-RELATED"/>
    <property type="match status" value="1"/>
</dbReference>
<comment type="similarity">
    <text evidence="1">Belongs to the LysR transcriptional regulatory family.</text>
</comment>
<dbReference type="Gene3D" id="1.10.10.10">
    <property type="entry name" value="Winged helix-like DNA-binding domain superfamily/Winged helix DNA-binding domain"/>
    <property type="match status" value="1"/>
</dbReference>
<dbReference type="OrthoDB" id="464481at2"/>
<dbReference type="InterPro" id="IPR000847">
    <property type="entry name" value="LysR_HTH_N"/>
</dbReference>
<dbReference type="PROSITE" id="PS50931">
    <property type="entry name" value="HTH_LYSR"/>
    <property type="match status" value="1"/>
</dbReference>
<keyword evidence="3" id="KW-0238">DNA-binding</keyword>
<dbReference type="GO" id="GO:0003677">
    <property type="term" value="F:DNA binding"/>
    <property type="evidence" value="ECO:0007669"/>
    <property type="project" value="UniProtKB-KW"/>
</dbReference>
<dbReference type="SUPFAM" id="SSF46785">
    <property type="entry name" value="Winged helix' DNA-binding domain"/>
    <property type="match status" value="1"/>
</dbReference>
<proteinExistence type="inferred from homology"/>
<dbReference type="InterPro" id="IPR036390">
    <property type="entry name" value="WH_DNA-bd_sf"/>
</dbReference>
<evidence type="ECO:0000256" key="3">
    <source>
        <dbReference type="ARBA" id="ARBA00023125"/>
    </source>
</evidence>
<dbReference type="KEGG" id="cfh:C1707_21670"/>
<evidence type="ECO:0000313" key="8">
    <source>
        <dbReference type="Proteomes" id="UP000234483"/>
    </source>
</evidence>
<keyword evidence="4" id="KW-0804">Transcription</keyword>
<dbReference type="InterPro" id="IPR036388">
    <property type="entry name" value="WH-like_DNA-bd_sf"/>
</dbReference>
<protein>
    <submittedName>
        <fullName evidence="7">LysR family transcriptional regulator</fullName>
    </submittedName>
</protein>
<dbReference type="Proteomes" id="UP000234483">
    <property type="component" value="Unassembled WGS sequence"/>
</dbReference>
<sequence>MPTNLPTELLRSFVAIVDSGSMLRATERVFVTQSALSLQMKRLEETVLTPLFHREGRRLSLTPAGQTLLGHARDILALNDRAVVALTGDALAGPARVGLVQDFAETLLSGVLARFAKLNPDTQLQVRVAGSPELLELLRSDRLDVILCMGAYDDPAAARTVPMVWHGDPDLAQLDVLPVAILEAPCRFRDAALAALEREGRPYRVALETPSLSALRAAVQSGLAVTCRTSLFRPDAQPIADAALPSLPKVAYVRRTGPAPHPSIGKLSELIHTAALEL</sequence>
<feature type="domain" description="HTH lysR-type" evidence="5">
    <location>
        <begin position="5"/>
        <end position="62"/>
    </location>
</feature>
<dbReference type="SUPFAM" id="SSF53850">
    <property type="entry name" value="Periplasmic binding protein-like II"/>
    <property type="match status" value="1"/>
</dbReference>
<organism evidence="7 8">
    <name type="scientific">Caulobacter flavus</name>
    <dbReference type="NCBI Taxonomy" id="1679497"/>
    <lineage>
        <taxon>Bacteria</taxon>
        <taxon>Pseudomonadati</taxon>
        <taxon>Pseudomonadota</taxon>
        <taxon>Alphaproteobacteria</taxon>
        <taxon>Caulobacterales</taxon>
        <taxon>Caulobacteraceae</taxon>
        <taxon>Caulobacter</taxon>
    </lineage>
</organism>
<dbReference type="EMBL" id="PJRQ01000041">
    <property type="protein sequence ID" value="PLR08628.1"/>
    <property type="molecule type" value="Genomic_DNA"/>
</dbReference>
<evidence type="ECO:0000256" key="1">
    <source>
        <dbReference type="ARBA" id="ARBA00009437"/>
    </source>
</evidence>
<dbReference type="PANTHER" id="PTHR30579">
    <property type="entry name" value="TRANSCRIPTIONAL REGULATOR"/>
    <property type="match status" value="1"/>
</dbReference>
<reference evidence="7 8" key="1">
    <citation type="submission" date="2017-12" db="EMBL/GenBank/DDBJ databases">
        <title>The genome sequence of Caulobacter flavus CGMCC1 15093.</title>
        <authorList>
            <person name="Gao J."/>
            <person name="Mao X."/>
            <person name="Sun J."/>
        </authorList>
    </citation>
    <scope>NUCLEOTIDE SEQUENCE [LARGE SCALE GENOMIC DNA]</scope>
    <source>
        <strain evidence="7 8">CGMCC1 15093</strain>
    </source>
</reference>
<evidence type="ECO:0000259" key="5">
    <source>
        <dbReference type="PROSITE" id="PS50931"/>
    </source>
</evidence>